<sequence>MSRIFSAIRRKWVPPALMSANLEGYTVLVTGANVGLGFEAALKYVSLGASTVIFGVRSMEKGNAAKDAIEEQTQRRGVIKVWHLDMDDSSSVKAFADRVSTEVERVDIALLNAGLHMASFTKSPEGWEETLQVNLLSTVLLALLLLPKLKEGAGALAAKTGAAAEEEQNNRIPHLTIVSSMAYKLVGHGEWEDAPDILQHFNTPDNYSGPRQYAVSKLLLMYAVDELAALAAAPAVPTTKAPTGDSASATSPPQVIVTPLCPGFCWSDLARHYSGFFYGVAKYIFYSLLAKSTEVGSRTLVNASLQGPEAHGKFYDVENIAE</sequence>
<dbReference type="SUPFAM" id="SSF51735">
    <property type="entry name" value="NAD(P)-binding Rossmann-fold domains"/>
    <property type="match status" value="1"/>
</dbReference>
<dbReference type="EMBL" id="KV407464">
    <property type="protein sequence ID" value="KZF20024.1"/>
    <property type="molecule type" value="Genomic_DNA"/>
</dbReference>
<dbReference type="RefSeq" id="XP_018185579.1">
    <property type="nucleotide sequence ID" value="XM_018331310.1"/>
</dbReference>
<dbReference type="PANTHER" id="PTHR43157:SF22">
    <property type="entry name" value="SHORT-CHAIN DEHYDROGENASE_REDUCTASE PHMF"/>
    <property type="match status" value="1"/>
</dbReference>
<keyword evidence="3" id="KW-1185">Reference proteome</keyword>
<reference evidence="2 3" key="1">
    <citation type="journal article" date="2016" name="Fungal Biol.">
        <title>The genome of Xylona heveae provides a window into fungal endophytism.</title>
        <authorList>
            <person name="Gazis R."/>
            <person name="Kuo A."/>
            <person name="Riley R."/>
            <person name="LaButti K."/>
            <person name="Lipzen A."/>
            <person name="Lin J."/>
            <person name="Amirebrahimi M."/>
            <person name="Hesse C.N."/>
            <person name="Spatafora J.W."/>
            <person name="Henrissat B."/>
            <person name="Hainaut M."/>
            <person name="Grigoriev I.V."/>
            <person name="Hibbett D.S."/>
        </authorList>
    </citation>
    <scope>NUCLEOTIDE SEQUENCE [LARGE SCALE GENOMIC DNA]</scope>
    <source>
        <strain evidence="2 3">TC161</strain>
    </source>
</reference>
<dbReference type="OMA" id="VESHGKC"/>
<dbReference type="InterPro" id="IPR002347">
    <property type="entry name" value="SDR_fam"/>
</dbReference>
<dbReference type="AlphaFoldDB" id="A0A165A6K8"/>
<dbReference type="Gene3D" id="3.40.50.720">
    <property type="entry name" value="NAD(P)-binding Rossmann-like Domain"/>
    <property type="match status" value="1"/>
</dbReference>
<keyword evidence="1" id="KW-0560">Oxidoreductase</keyword>
<organism evidence="2 3">
    <name type="scientific">Xylona heveae (strain CBS 132557 / TC161)</name>
    <dbReference type="NCBI Taxonomy" id="1328760"/>
    <lineage>
        <taxon>Eukaryota</taxon>
        <taxon>Fungi</taxon>
        <taxon>Dikarya</taxon>
        <taxon>Ascomycota</taxon>
        <taxon>Pezizomycotina</taxon>
        <taxon>Xylonomycetes</taxon>
        <taxon>Xylonales</taxon>
        <taxon>Xylonaceae</taxon>
        <taxon>Xylona</taxon>
    </lineage>
</organism>
<protein>
    <submittedName>
        <fullName evidence="2">NAD(P)-binding protein</fullName>
    </submittedName>
</protein>
<dbReference type="OrthoDB" id="542013at2759"/>
<dbReference type="STRING" id="1328760.A0A165A6K8"/>
<dbReference type="PRINTS" id="PR00081">
    <property type="entry name" value="GDHRDH"/>
</dbReference>
<accession>A0A165A6K8</accession>
<dbReference type="Pfam" id="PF00106">
    <property type="entry name" value="adh_short"/>
    <property type="match status" value="1"/>
</dbReference>
<evidence type="ECO:0000313" key="3">
    <source>
        <dbReference type="Proteomes" id="UP000076632"/>
    </source>
</evidence>
<evidence type="ECO:0000313" key="2">
    <source>
        <dbReference type="EMBL" id="KZF20024.1"/>
    </source>
</evidence>
<dbReference type="GO" id="GO:0016491">
    <property type="term" value="F:oxidoreductase activity"/>
    <property type="evidence" value="ECO:0007669"/>
    <property type="project" value="UniProtKB-KW"/>
</dbReference>
<name>A0A165A6K8_XYLHT</name>
<dbReference type="PANTHER" id="PTHR43157">
    <property type="entry name" value="PHOSPHATIDYLINOSITOL-GLYCAN BIOSYNTHESIS CLASS F PROTEIN-RELATED"/>
    <property type="match status" value="1"/>
</dbReference>
<proteinExistence type="predicted"/>
<dbReference type="InParanoid" id="A0A165A6K8"/>
<dbReference type="InterPro" id="IPR036291">
    <property type="entry name" value="NAD(P)-bd_dom_sf"/>
</dbReference>
<dbReference type="GeneID" id="28896447"/>
<gene>
    <name evidence="2" type="ORF">L228DRAFT_241220</name>
</gene>
<dbReference type="Proteomes" id="UP000076632">
    <property type="component" value="Unassembled WGS sequence"/>
</dbReference>
<evidence type="ECO:0000256" key="1">
    <source>
        <dbReference type="ARBA" id="ARBA00023002"/>
    </source>
</evidence>